<keyword evidence="1" id="KW-0472">Membrane</keyword>
<proteinExistence type="predicted"/>
<dbReference type="AlphaFoldDB" id="A0AAE2VDE9"/>
<evidence type="ECO:0000259" key="2">
    <source>
        <dbReference type="Pfam" id="PF23357"/>
    </source>
</evidence>
<dbReference type="EMBL" id="JAENIG010000003">
    <property type="protein sequence ID" value="MBK1854534.1"/>
    <property type="molecule type" value="Genomic_DNA"/>
</dbReference>
<feature type="transmembrane region" description="Helical" evidence="1">
    <location>
        <begin position="29"/>
        <end position="48"/>
    </location>
</feature>
<dbReference type="InterPro" id="IPR055396">
    <property type="entry name" value="DUF7088"/>
</dbReference>
<organism evidence="3 4">
    <name type="scientific">Oceaniferula flava</name>
    <dbReference type="NCBI Taxonomy" id="2800421"/>
    <lineage>
        <taxon>Bacteria</taxon>
        <taxon>Pseudomonadati</taxon>
        <taxon>Verrucomicrobiota</taxon>
        <taxon>Verrucomicrobiia</taxon>
        <taxon>Verrucomicrobiales</taxon>
        <taxon>Verrucomicrobiaceae</taxon>
        <taxon>Oceaniferula</taxon>
    </lineage>
</organism>
<gene>
    <name evidence="3" type="ORF">JIN83_06160</name>
</gene>
<dbReference type="Pfam" id="PF23357">
    <property type="entry name" value="DUF7088"/>
    <property type="match status" value="1"/>
</dbReference>
<feature type="domain" description="DUF7088" evidence="2">
    <location>
        <begin position="61"/>
        <end position="139"/>
    </location>
</feature>
<protein>
    <submittedName>
        <fullName evidence="3">Gldg family protein</fullName>
    </submittedName>
</protein>
<reference evidence="3" key="1">
    <citation type="submission" date="2021-01" db="EMBL/GenBank/DDBJ databases">
        <title>Modified the classification status of verrucomicrobia.</title>
        <authorList>
            <person name="Feng X."/>
        </authorList>
    </citation>
    <scope>NUCLEOTIDE SEQUENCE</scope>
    <source>
        <strain evidence="3">5K15</strain>
    </source>
</reference>
<keyword evidence="1" id="KW-1133">Transmembrane helix</keyword>
<dbReference type="RefSeq" id="WP_309489141.1">
    <property type="nucleotide sequence ID" value="NZ_JAENIG010000003.1"/>
</dbReference>
<evidence type="ECO:0000313" key="4">
    <source>
        <dbReference type="Proteomes" id="UP000634206"/>
    </source>
</evidence>
<dbReference type="Proteomes" id="UP000634206">
    <property type="component" value="Unassembled WGS sequence"/>
</dbReference>
<comment type="caution">
    <text evidence="3">The sequence shown here is derived from an EMBL/GenBank/DDBJ whole genome shotgun (WGS) entry which is preliminary data.</text>
</comment>
<accession>A0AAE2VDE9</accession>
<keyword evidence="1" id="KW-0812">Transmembrane</keyword>
<evidence type="ECO:0000313" key="3">
    <source>
        <dbReference type="EMBL" id="MBK1854534.1"/>
    </source>
</evidence>
<keyword evidence="4" id="KW-1185">Reference proteome</keyword>
<feature type="transmembrane region" description="Helical" evidence="1">
    <location>
        <begin position="509"/>
        <end position="530"/>
    </location>
</feature>
<evidence type="ECO:0000256" key="1">
    <source>
        <dbReference type="SAM" id="Phobius"/>
    </source>
</evidence>
<name>A0AAE2VDE9_9BACT</name>
<sequence length="535" mass="60184">MSDTPSTDPAAASQASVDRRPVSRIGRSILVTIQVIAFVIVIISVNYLSCAKHERIDLTERKDFTLSDFTEKTIKGELVKDRQSPIKMIAVIRRGSPHFSRMRNLLDEYKRLSGGSISLEFVDPARQTDRTLEIEQLYGQPYIEDMILVDGREQALDTSTDTSATNVDGTPTENAVKKTEQQQLSAHVRTLLVKNLYLEELDQFRNRYISAWQDEDMVTSSIIGAIEGTPRKIYFAADKSALESSDGEPPWKVLYTMLAQQNIQLVPIRLTDIDSIPADAEGLALIAPQYDLDTREIKILTEYWDRPKSSILVTLDPNVKLNNLRIFLRNYGITPRNDRIISVEAKQTLSKVRAIFARGAEITADLGGQATIFDGSSSSLEVRENDDQLMNRRIRPIALIQASEGWWGETRYQEENPVFNKEEDHTAPLYLAAAVLRGQATSDDTAQLVSKMVVISNTDFLSLKNTRPEQADFVKSSINWLVGREDLIGIGPRKLHRNKITLLDAHNTFISRIVLIFLPAAALLTSLIVWNVRRA</sequence>